<evidence type="ECO:0000256" key="1">
    <source>
        <dbReference type="ARBA" id="ARBA00004429"/>
    </source>
</evidence>
<protein>
    <recommendedName>
        <fullName evidence="9">Transport permease protein</fullName>
    </recommendedName>
</protein>
<dbReference type="RefSeq" id="WP_282913146.1">
    <property type="nucleotide sequence ID" value="NZ_JAGRPV010000002.1"/>
</dbReference>
<feature type="transmembrane region" description="Helical" evidence="9">
    <location>
        <begin position="145"/>
        <end position="169"/>
    </location>
</feature>
<comment type="similarity">
    <text evidence="2 9">Belongs to the ABC-2 integral membrane protein family.</text>
</comment>
<dbReference type="PROSITE" id="PS51012">
    <property type="entry name" value="ABC_TM2"/>
    <property type="match status" value="1"/>
</dbReference>
<dbReference type="PANTHER" id="PTHR30413">
    <property type="entry name" value="INNER MEMBRANE TRANSPORT PERMEASE"/>
    <property type="match status" value="1"/>
</dbReference>
<keyword evidence="7 9" id="KW-1133">Transmembrane helix</keyword>
<feature type="transmembrane region" description="Helical" evidence="9">
    <location>
        <begin position="112"/>
        <end position="139"/>
    </location>
</feature>
<evidence type="ECO:0000256" key="4">
    <source>
        <dbReference type="ARBA" id="ARBA00022475"/>
    </source>
</evidence>
<evidence type="ECO:0000259" key="10">
    <source>
        <dbReference type="PROSITE" id="PS51012"/>
    </source>
</evidence>
<dbReference type="InterPro" id="IPR013525">
    <property type="entry name" value="ABC2_TM"/>
</dbReference>
<evidence type="ECO:0000313" key="12">
    <source>
        <dbReference type="Proteomes" id="UP001161691"/>
    </source>
</evidence>
<evidence type="ECO:0000256" key="5">
    <source>
        <dbReference type="ARBA" id="ARBA00022519"/>
    </source>
</evidence>
<feature type="transmembrane region" description="Helical" evidence="9">
    <location>
        <begin position="237"/>
        <end position="255"/>
    </location>
</feature>
<reference evidence="11" key="1">
    <citation type="submission" date="2023-04" db="EMBL/GenBank/DDBJ databases">
        <title>Comparative genomic analysis of Cohnella hashimotonis sp. nov., isolated from the International Space Station.</title>
        <authorList>
            <person name="Venkateswaran K."/>
            <person name="Simpson A."/>
        </authorList>
    </citation>
    <scope>NUCLEOTIDE SEQUENCE</scope>
    <source>
        <strain evidence="11">F6_2S_P_1</strain>
    </source>
</reference>
<evidence type="ECO:0000256" key="8">
    <source>
        <dbReference type="ARBA" id="ARBA00023136"/>
    </source>
</evidence>
<feature type="transmembrane region" description="Helical" evidence="9">
    <location>
        <begin position="73"/>
        <end position="92"/>
    </location>
</feature>
<evidence type="ECO:0000256" key="2">
    <source>
        <dbReference type="ARBA" id="ARBA00007783"/>
    </source>
</evidence>
<evidence type="ECO:0000256" key="3">
    <source>
        <dbReference type="ARBA" id="ARBA00022448"/>
    </source>
</evidence>
<comment type="caution">
    <text evidence="11">The sequence shown here is derived from an EMBL/GenBank/DDBJ whole genome shotgun (WGS) entry which is preliminary data.</text>
</comment>
<evidence type="ECO:0000256" key="6">
    <source>
        <dbReference type="ARBA" id="ARBA00022692"/>
    </source>
</evidence>
<dbReference type="InterPro" id="IPR000412">
    <property type="entry name" value="ABC_2_transport"/>
</dbReference>
<keyword evidence="3 9" id="KW-0813">Transport</keyword>
<keyword evidence="4 9" id="KW-1003">Cell membrane</keyword>
<keyword evidence="12" id="KW-1185">Reference proteome</keyword>
<dbReference type="EMBL" id="JAGRPV010000002">
    <property type="protein sequence ID" value="MDI4650294.1"/>
    <property type="molecule type" value="Genomic_DNA"/>
</dbReference>
<proteinExistence type="inferred from homology"/>
<gene>
    <name evidence="11" type="ORF">KB449_35520</name>
</gene>
<keyword evidence="5" id="KW-0997">Cell inner membrane</keyword>
<keyword evidence="8 9" id="KW-0472">Membrane</keyword>
<organism evidence="11 12">
    <name type="scientific">Cohnella hashimotonis</name>
    <dbReference type="NCBI Taxonomy" id="2826895"/>
    <lineage>
        <taxon>Bacteria</taxon>
        <taxon>Bacillati</taxon>
        <taxon>Bacillota</taxon>
        <taxon>Bacilli</taxon>
        <taxon>Bacillales</taxon>
        <taxon>Paenibacillaceae</taxon>
        <taxon>Cohnella</taxon>
    </lineage>
</organism>
<accession>A0ABT6TU92</accession>
<evidence type="ECO:0000256" key="9">
    <source>
        <dbReference type="RuleBase" id="RU361157"/>
    </source>
</evidence>
<dbReference type="Proteomes" id="UP001161691">
    <property type="component" value="Unassembled WGS sequence"/>
</dbReference>
<feature type="domain" description="ABC transmembrane type-2" evidence="10">
    <location>
        <begin position="34"/>
        <end position="258"/>
    </location>
</feature>
<evidence type="ECO:0000256" key="7">
    <source>
        <dbReference type="ARBA" id="ARBA00022989"/>
    </source>
</evidence>
<feature type="transmembrane region" description="Helical" evidence="9">
    <location>
        <begin position="181"/>
        <end position="200"/>
    </location>
</feature>
<comment type="subcellular location">
    <subcellularLocation>
        <location evidence="1">Cell inner membrane</location>
        <topology evidence="1">Multi-pass membrane protein</topology>
    </subcellularLocation>
    <subcellularLocation>
        <location evidence="9">Cell membrane</location>
        <topology evidence="9">Multi-pass membrane protein</topology>
    </subcellularLocation>
</comment>
<dbReference type="InterPro" id="IPR047817">
    <property type="entry name" value="ABC2_TM_bact-type"/>
</dbReference>
<keyword evidence="6 9" id="KW-0812">Transmembrane</keyword>
<dbReference type="PIRSF" id="PIRSF006648">
    <property type="entry name" value="DrrB"/>
    <property type="match status" value="1"/>
</dbReference>
<dbReference type="PANTHER" id="PTHR30413:SF8">
    <property type="entry name" value="TRANSPORT PERMEASE PROTEIN"/>
    <property type="match status" value="1"/>
</dbReference>
<sequence length="266" mass="30157">MHVGTTLRSLYSNKFLIRNFVLKELKNKYAGSFLGFLWSLVHPLTIMGVYSVVFSWMLKTRLGEEVGTSNFPVWLYAGLLPWTLFAESLSRATSSVLDHANLIKKTIFPSEILPVALLLANCVNFLIGLTILLCFNLIVGGSFTWGVFLIGVYFIPLFLLTLGMSWIVSCLNVYFRDMGQLVGVFVNIWFYATTIIYPLSVVPQRLHPYFQLNPLVQVVEGFRSALFKGQLISDNKLIYLYASSFVLFIVGQFLFQKTKKGFVDVI</sequence>
<name>A0ABT6TU92_9BACL</name>
<feature type="transmembrane region" description="Helical" evidence="9">
    <location>
        <begin position="33"/>
        <end position="53"/>
    </location>
</feature>
<dbReference type="Pfam" id="PF01061">
    <property type="entry name" value="ABC2_membrane"/>
    <property type="match status" value="1"/>
</dbReference>
<evidence type="ECO:0000313" key="11">
    <source>
        <dbReference type="EMBL" id="MDI4650294.1"/>
    </source>
</evidence>